<dbReference type="eggNOG" id="ENOG502SR3K">
    <property type="taxonomic scope" value="Eukaryota"/>
</dbReference>
<dbReference type="KEGG" id="act:ACLA_094030"/>
<dbReference type="GeneID" id="4704763"/>
<proteinExistence type="predicted"/>
<evidence type="ECO:0000256" key="1">
    <source>
        <dbReference type="SAM" id="MobiDB-lite"/>
    </source>
</evidence>
<dbReference type="OMA" id="FEMTDEF"/>
<evidence type="ECO:0000313" key="3">
    <source>
        <dbReference type="Proteomes" id="UP000006701"/>
    </source>
</evidence>
<dbReference type="STRING" id="344612.A1CFQ5"/>
<name>A1CFQ5_ASPCL</name>
<evidence type="ECO:0000313" key="2">
    <source>
        <dbReference type="EMBL" id="EAW11704.1"/>
    </source>
</evidence>
<reference evidence="2 3" key="1">
    <citation type="journal article" date="2008" name="PLoS Genet.">
        <title>Genomic islands in the pathogenic filamentous fungus Aspergillus fumigatus.</title>
        <authorList>
            <person name="Fedorova N.D."/>
            <person name="Khaldi N."/>
            <person name="Joardar V.S."/>
            <person name="Maiti R."/>
            <person name="Amedeo P."/>
            <person name="Anderson M.J."/>
            <person name="Crabtree J."/>
            <person name="Silva J.C."/>
            <person name="Badger J.H."/>
            <person name="Albarraq A."/>
            <person name="Angiuoli S."/>
            <person name="Bussey H."/>
            <person name="Bowyer P."/>
            <person name="Cotty P.J."/>
            <person name="Dyer P.S."/>
            <person name="Egan A."/>
            <person name="Galens K."/>
            <person name="Fraser-Liggett C.M."/>
            <person name="Haas B.J."/>
            <person name="Inman J.M."/>
            <person name="Kent R."/>
            <person name="Lemieux S."/>
            <person name="Malavazi I."/>
            <person name="Orvis J."/>
            <person name="Roemer T."/>
            <person name="Ronning C.M."/>
            <person name="Sundaram J.P."/>
            <person name="Sutton G."/>
            <person name="Turner G."/>
            <person name="Venter J.C."/>
            <person name="White O.R."/>
            <person name="Whitty B.R."/>
            <person name="Youngman P."/>
            <person name="Wolfe K.H."/>
            <person name="Goldman G.H."/>
            <person name="Wortman J.R."/>
            <person name="Jiang B."/>
            <person name="Denning D.W."/>
            <person name="Nierman W.C."/>
        </authorList>
    </citation>
    <scope>NUCLEOTIDE SEQUENCE [LARGE SCALE GENOMIC DNA]</scope>
    <source>
        <strain evidence="3">ATCC 1007 / CBS 513.65 / DSM 816 / NCTC 3887 / NRRL 1</strain>
    </source>
</reference>
<dbReference type="HOGENOM" id="CLU_083352_1_0_1"/>
<keyword evidence="3" id="KW-1185">Reference proteome</keyword>
<sequence length="243" mass="26199">MSTTQNYTIEVYNYSGQPRNYLLFQTVPVPSGQPDVFANVYQSSGIIESGDYSQATFEMTNEFFAVLGTAPTPLGDHVKVTTGAANQVTLSSGETPPEQPGTMCVLSTTEGLYPKWVDVTQTQNQEPNAYGISCDGTFEYPTETNIFIGMGARDPVTQGITPVATVPANPNYNFYFQPVVKYYIGTGDFDAGTVVNITEIGPVLTVDFTQSTENSVVFTQGPNNEYTPGGPSSDAAKKGVERK</sequence>
<protein>
    <submittedName>
        <fullName evidence="2">Uncharacterized protein</fullName>
    </submittedName>
</protein>
<organism evidence="2 3">
    <name type="scientific">Aspergillus clavatus (strain ATCC 1007 / CBS 513.65 / DSM 816 / NCTC 3887 / NRRL 1 / QM 1276 / 107)</name>
    <dbReference type="NCBI Taxonomy" id="344612"/>
    <lineage>
        <taxon>Eukaryota</taxon>
        <taxon>Fungi</taxon>
        <taxon>Dikarya</taxon>
        <taxon>Ascomycota</taxon>
        <taxon>Pezizomycotina</taxon>
        <taxon>Eurotiomycetes</taxon>
        <taxon>Eurotiomycetidae</taxon>
        <taxon>Eurotiales</taxon>
        <taxon>Aspergillaceae</taxon>
        <taxon>Aspergillus</taxon>
        <taxon>Aspergillus subgen. Fumigati</taxon>
    </lineage>
</organism>
<gene>
    <name evidence="2" type="ORF">ACLA_094030</name>
</gene>
<accession>A1CFQ5</accession>
<dbReference type="Proteomes" id="UP000006701">
    <property type="component" value="Unassembled WGS sequence"/>
</dbReference>
<dbReference type="AlphaFoldDB" id="A1CFQ5"/>
<dbReference type="RefSeq" id="XP_001273130.1">
    <property type="nucleotide sequence ID" value="XM_001273129.1"/>
</dbReference>
<dbReference type="OrthoDB" id="5413269at2759"/>
<dbReference type="EMBL" id="DS027052">
    <property type="protein sequence ID" value="EAW11704.1"/>
    <property type="molecule type" value="Genomic_DNA"/>
</dbReference>
<dbReference type="VEuPathDB" id="FungiDB:ACLA_094030"/>
<feature type="region of interest" description="Disordered" evidence="1">
    <location>
        <begin position="218"/>
        <end position="243"/>
    </location>
</feature>